<dbReference type="AlphaFoldDB" id="I9NZ25"/>
<dbReference type="STRING" id="1195246.AGRI_15150"/>
<dbReference type="SMART" id="SM01204">
    <property type="entry name" value="FIST_C"/>
    <property type="match status" value="1"/>
</dbReference>
<proteinExistence type="predicted"/>
<keyword evidence="4" id="KW-1185">Reference proteome</keyword>
<dbReference type="PATRIC" id="fig|1195246.3.peg.3007"/>
<evidence type="ECO:0000313" key="4">
    <source>
        <dbReference type="Proteomes" id="UP000035062"/>
    </source>
</evidence>
<dbReference type="InterPro" id="IPR013702">
    <property type="entry name" value="FIST_domain_N"/>
</dbReference>
<evidence type="ECO:0000259" key="2">
    <source>
        <dbReference type="SMART" id="SM01204"/>
    </source>
</evidence>
<organism evidence="3 4">
    <name type="scientific">Alishewanella agri BL06</name>
    <dbReference type="NCBI Taxonomy" id="1195246"/>
    <lineage>
        <taxon>Bacteria</taxon>
        <taxon>Pseudomonadati</taxon>
        <taxon>Pseudomonadota</taxon>
        <taxon>Gammaproteobacteria</taxon>
        <taxon>Alteromonadales</taxon>
        <taxon>Alteromonadaceae</taxon>
        <taxon>Alishewanella</taxon>
    </lineage>
</organism>
<dbReference type="PANTHER" id="PTHR40252:SF2">
    <property type="entry name" value="BLR0328 PROTEIN"/>
    <property type="match status" value="1"/>
</dbReference>
<dbReference type="Pfam" id="PF08495">
    <property type="entry name" value="FIST"/>
    <property type="match status" value="1"/>
</dbReference>
<dbReference type="SMART" id="SM00897">
    <property type="entry name" value="FIST"/>
    <property type="match status" value="1"/>
</dbReference>
<dbReference type="PANTHER" id="PTHR40252">
    <property type="entry name" value="BLR0328 PROTEIN"/>
    <property type="match status" value="1"/>
</dbReference>
<evidence type="ECO:0000313" key="3">
    <source>
        <dbReference type="EMBL" id="EIW87867.1"/>
    </source>
</evidence>
<dbReference type="InterPro" id="IPR019494">
    <property type="entry name" value="FIST_C"/>
</dbReference>
<feature type="domain" description="FIST C-domain" evidence="2">
    <location>
        <begin position="240"/>
        <end position="385"/>
    </location>
</feature>
<feature type="domain" description="FIST" evidence="1">
    <location>
        <begin position="32"/>
        <end position="239"/>
    </location>
</feature>
<name>I9NZ25_9ALTE</name>
<dbReference type="Pfam" id="PF10442">
    <property type="entry name" value="FIST_C"/>
    <property type="match status" value="1"/>
</dbReference>
<evidence type="ECO:0008006" key="5">
    <source>
        <dbReference type="Google" id="ProtNLM"/>
    </source>
</evidence>
<dbReference type="Proteomes" id="UP000035062">
    <property type="component" value="Unassembled WGS sequence"/>
</dbReference>
<accession>I9NZ25</accession>
<comment type="caution">
    <text evidence="3">The sequence shown here is derived from an EMBL/GenBank/DDBJ whole genome shotgun (WGS) entry which is preliminary data.</text>
</comment>
<reference evidence="3 4" key="1">
    <citation type="journal article" date="2012" name="J. Bacteriol.">
        <title>Genome Sequence of Pectin-Degrading Alishewanella agri, Isolated from Landfill Soil.</title>
        <authorList>
            <person name="Kim J."/>
            <person name="Jung J."/>
            <person name="Sung J.S."/>
            <person name="Chun J."/>
            <person name="Park W."/>
        </authorList>
    </citation>
    <scope>NUCLEOTIDE SEQUENCE [LARGE SCALE GENOMIC DNA]</scope>
    <source>
        <strain evidence="3 4">BL06</strain>
    </source>
</reference>
<sequence length="403" mass="43360">MQAGVAYCDAKVPFAAGFQLARDAATQANIAEVAVLLLFCSATTDYQRLLDGARQYCGGNTIIIGGSAVGVITNQHIVSTGQPAVAMAISATDVQFQAAVAEQLSRDPYVAGKALAQALPSSISAKLLLLFYDSVRYAGNGLQPAVLNPSPPLLLGLRKHLAPLPAIIAGAGLLADQVFGSTQQFYQQQAITDSAVALQLSGNLKPYIVAMHGCEPFTARHFTISRSFGQFIYELDQQPVCRLLDEIIGNRQWRNQKPVSDFALGVRYPQQSNSRYSTPYVTRLINGILPNDEGIILFEPDLVEGSKVQLMQRSSASIVTATQRQLDAVLTQMQIEQSTAVAALYFDCAGRLHSGTPEAKLVQQRLTAANIPLLGIYCGVEIAPIGLHSRSLDWSAVLILLCR</sequence>
<protein>
    <recommendedName>
        <fullName evidence="5">FIST domain-containing protein</fullName>
    </recommendedName>
</protein>
<dbReference type="eggNOG" id="COG3287">
    <property type="taxonomic scope" value="Bacteria"/>
</dbReference>
<dbReference type="RefSeq" id="WP_008985772.1">
    <property type="nucleotide sequence ID" value="NZ_AKKU01000026.1"/>
</dbReference>
<gene>
    <name evidence="3" type="ORF">AGRI_15150</name>
</gene>
<dbReference type="EMBL" id="AKKU01000026">
    <property type="protein sequence ID" value="EIW87867.1"/>
    <property type="molecule type" value="Genomic_DNA"/>
</dbReference>
<evidence type="ECO:0000259" key="1">
    <source>
        <dbReference type="SMART" id="SM00897"/>
    </source>
</evidence>